<dbReference type="EMBL" id="CM035415">
    <property type="protein sequence ID" value="KAH7427605.1"/>
    <property type="molecule type" value="Genomic_DNA"/>
</dbReference>
<dbReference type="AlphaFoldDB" id="A0A8T2U1S1"/>
<dbReference type="InterPro" id="IPR001680">
    <property type="entry name" value="WD40_rpt"/>
</dbReference>
<sequence>MANSSISPSITPESSPSLSATPDLRIFSRSFNQDQACFVCGTSAGYRVFQSDPLRMLFCMDFDIAGCDDLFAPRLFRTEKKSSAVSGKVQSLTNEEVWMQDTGTNKEKVPVDGKQHQCTLPLPCNGEPENCATIYSDNDEGFTIVEMLYRTHLVALVLPRYSSNKVIMWDNHQGISTGELVFRSPVKAVRMRLDRVVVVLEHRIFVYNLPDLRLTSCVQTISNPRGICALSSSSRSCIMACPGPNIGEVRLAIYEAKKRFTLKAHTSTIACISLSHDVSLLATASTKGTLIRLFNTTDGTKVQELRRGVDRADIHSIAFSTPSYWLVVSSDKGTIHLFCLNDPSSLKGRGGGSTSSYVSFPLSLSSNANTGLVSSITNGFQLARSSPTLSQSNKGSSLAFMKGVLPGYFSSEWSFAQFRLPEDTHALVAFGKDRNTIIVLCSSGTYYKCSYDVLRGGEMVVKERVILANAK</sequence>
<comment type="similarity">
    <text evidence="4">Belongs to the WD repeat PROPPIN family.</text>
</comment>
<comment type="subcellular location">
    <subcellularLocation>
        <location evidence="1">Preautophagosomal structure membrane</location>
        <topology evidence="1">Peripheral membrane protein</topology>
    </subcellularLocation>
</comment>
<evidence type="ECO:0000313" key="5">
    <source>
        <dbReference type="EMBL" id="KAH7427605.1"/>
    </source>
</evidence>
<dbReference type="PANTHER" id="PTHR11227">
    <property type="entry name" value="WD-REPEAT PROTEIN INTERACTING WITH PHOSPHOINOSIDES WIPI -RELATED"/>
    <property type="match status" value="1"/>
</dbReference>
<dbReference type="Proteomes" id="UP000825935">
    <property type="component" value="Chromosome 10"/>
</dbReference>
<dbReference type="EMBL" id="CM035415">
    <property type="protein sequence ID" value="KAH7427604.1"/>
    <property type="molecule type" value="Genomic_DNA"/>
</dbReference>
<dbReference type="Pfam" id="PF21032">
    <property type="entry name" value="PROPPIN"/>
    <property type="match status" value="1"/>
</dbReference>
<name>A0A8T2U1S1_CERRI</name>
<dbReference type="Gene3D" id="2.130.10.10">
    <property type="entry name" value="YVTN repeat-like/Quinoprotein amine dehydrogenase"/>
    <property type="match status" value="1"/>
</dbReference>
<dbReference type="InterPro" id="IPR036322">
    <property type="entry name" value="WD40_repeat_dom_sf"/>
</dbReference>
<protein>
    <submittedName>
        <fullName evidence="5">Uncharacterized protein</fullName>
    </submittedName>
</protein>
<evidence type="ECO:0000313" key="6">
    <source>
        <dbReference type="Proteomes" id="UP000825935"/>
    </source>
</evidence>
<dbReference type="InterPro" id="IPR048720">
    <property type="entry name" value="PROPPIN"/>
</dbReference>
<comment type="caution">
    <text evidence="5">The sequence shown here is derived from an EMBL/GenBank/DDBJ whole genome shotgun (WGS) entry which is preliminary data.</text>
</comment>
<keyword evidence="2" id="KW-0853">WD repeat</keyword>
<dbReference type="GO" id="GO:0034045">
    <property type="term" value="C:phagophore assembly site membrane"/>
    <property type="evidence" value="ECO:0007669"/>
    <property type="project" value="UniProtKB-SubCell"/>
</dbReference>
<dbReference type="InterPro" id="IPR015943">
    <property type="entry name" value="WD40/YVTN_repeat-like_dom_sf"/>
</dbReference>
<keyword evidence="6" id="KW-1185">Reference proteome</keyword>
<gene>
    <name evidence="5" type="ORF">KP509_10G051600</name>
</gene>
<keyword evidence="3" id="KW-0677">Repeat</keyword>
<proteinExistence type="inferred from homology"/>
<evidence type="ECO:0000256" key="4">
    <source>
        <dbReference type="ARBA" id="ARBA00025740"/>
    </source>
</evidence>
<evidence type="ECO:0000256" key="2">
    <source>
        <dbReference type="ARBA" id="ARBA00022574"/>
    </source>
</evidence>
<evidence type="ECO:0000256" key="3">
    <source>
        <dbReference type="ARBA" id="ARBA00022737"/>
    </source>
</evidence>
<accession>A0A8T2U1S1</accession>
<dbReference type="SMART" id="SM00320">
    <property type="entry name" value="WD40"/>
    <property type="match status" value="2"/>
</dbReference>
<dbReference type="OMA" id="SCAFNQD"/>
<dbReference type="OrthoDB" id="1667587at2759"/>
<reference evidence="5" key="1">
    <citation type="submission" date="2021-08" db="EMBL/GenBank/DDBJ databases">
        <title>WGS assembly of Ceratopteris richardii.</title>
        <authorList>
            <person name="Marchant D.B."/>
            <person name="Chen G."/>
            <person name="Jenkins J."/>
            <person name="Shu S."/>
            <person name="Leebens-Mack J."/>
            <person name="Grimwood J."/>
            <person name="Schmutz J."/>
            <person name="Soltis P."/>
            <person name="Soltis D."/>
            <person name="Chen Z.-H."/>
        </authorList>
    </citation>
    <scope>NUCLEOTIDE SEQUENCE</scope>
    <source>
        <strain evidence="5">Whitten #5841</strain>
        <tissue evidence="5">Leaf</tissue>
    </source>
</reference>
<organism evidence="5 6">
    <name type="scientific">Ceratopteris richardii</name>
    <name type="common">Triangle waterfern</name>
    <dbReference type="NCBI Taxonomy" id="49495"/>
    <lineage>
        <taxon>Eukaryota</taxon>
        <taxon>Viridiplantae</taxon>
        <taxon>Streptophyta</taxon>
        <taxon>Embryophyta</taxon>
        <taxon>Tracheophyta</taxon>
        <taxon>Polypodiopsida</taxon>
        <taxon>Polypodiidae</taxon>
        <taxon>Polypodiales</taxon>
        <taxon>Pteridineae</taxon>
        <taxon>Pteridaceae</taxon>
        <taxon>Parkerioideae</taxon>
        <taxon>Ceratopteris</taxon>
    </lineage>
</organism>
<evidence type="ECO:0000256" key="1">
    <source>
        <dbReference type="ARBA" id="ARBA00004623"/>
    </source>
</evidence>
<dbReference type="SUPFAM" id="SSF50978">
    <property type="entry name" value="WD40 repeat-like"/>
    <property type="match status" value="1"/>
</dbReference>